<dbReference type="RefSeq" id="WP_011698308.1">
    <property type="nucleotide sequence ID" value="NC_008554.1"/>
</dbReference>
<reference evidence="3 4" key="1">
    <citation type="submission" date="2006-10" db="EMBL/GenBank/DDBJ databases">
        <title>Complete sequence of Syntrophobacter fumaroxidans MPOB.</title>
        <authorList>
            <consortium name="US DOE Joint Genome Institute"/>
            <person name="Copeland A."/>
            <person name="Lucas S."/>
            <person name="Lapidus A."/>
            <person name="Barry K."/>
            <person name="Detter J.C."/>
            <person name="Glavina del Rio T."/>
            <person name="Hammon N."/>
            <person name="Israni S."/>
            <person name="Pitluck S."/>
            <person name="Goltsman E.G."/>
            <person name="Martinez M."/>
            <person name="Schmutz J."/>
            <person name="Larimer F."/>
            <person name="Land M."/>
            <person name="Hauser L."/>
            <person name="Kyrpides N."/>
            <person name="Kim E."/>
            <person name="Boone D.R."/>
            <person name="Brockman F."/>
            <person name="Culley D."/>
            <person name="Ferry J."/>
            <person name="Gunsalus R."/>
            <person name="McInerney M.J."/>
            <person name="Morrison M."/>
            <person name="Plugge C."/>
            <person name="Rohlin L."/>
            <person name="Scholten J."/>
            <person name="Sieber J."/>
            <person name="Stams A.J.M."/>
            <person name="Worm P."/>
            <person name="Henstra A.M."/>
            <person name="Richardson P."/>
        </authorList>
    </citation>
    <scope>NUCLEOTIDE SEQUENCE [LARGE SCALE GENOMIC DNA]</scope>
    <source>
        <strain evidence="4">DSM 10017 / MPOB</strain>
    </source>
</reference>
<dbReference type="InParanoid" id="A0LI85"/>
<gene>
    <name evidence="3" type="ordered locus">Sfum_1446</name>
</gene>
<dbReference type="KEGG" id="sfu:Sfum_1446"/>
<dbReference type="CDD" id="cd17557">
    <property type="entry name" value="REC_Rcp-like"/>
    <property type="match status" value="1"/>
</dbReference>
<accession>A0LI85</accession>
<dbReference type="STRING" id="335543.Sfum_1446"/>
<dbReference type="Pfam" id="PF00072">
    <property type="entry name" value="Response_reg"/>
    <property type="match status" value="1"/>
</dbReference>
<keyword evidence="1" id="KW-0597">Phosphoprotein</keyword>
<dbReference type="PROSITE" id="PS50110">
    <property type="entry name" value="RESPONSE_REGULATORY"/>
    <property type="match status" value="1"/>
</dbReference>
<protein>
    <submittedName>
        <fullName evidence="3">Response regulator receiver protein</fullName>
    </submittedName>
</protein>
<dbReference type="PANTHER" id="PTHR44520">
    <property type="entry name" value="RESPONSE REGULATOR RCP1-RELATED"/>
    <property type="match status" value="1"/>
</dbReference>
<evidence type="ECO:0000313" key="4">
    <source>
        <dbReference type="Proteomes" id="UP000001784"/>
    </source>
</evidence>
<name>A0LI85_SYNFM</name>
<sequence>MDKKRARFLVLVADDDEDDCFLLEAAFQEMGNRYDLRFVDDGRDLLDYLYHKGNFADPVRYPRPDLILLDLNMPRIDGRSALRIIKADQKLSTIPILILTTSKEQQDIELTKKAGASSFLAKPNGYDALKKMLEEFCTAILHDPNIPFQVVGC</sequence>
<dbReference type="Gene3D" id="3.40.50.2300">
    <property type="match status" value="1"/>
</dbReference>
<evidence type="ECO:0000256" key="1">
    <source>
        <dbReference type="PROSITE-ProRule" id="PRU00169"/>
    </source>
</evidence>
<dbReference type="GO" id="GO:0000160">
    <property type="term" value="P:phosphorelay signal transduction system"/>
    <property type="evidence" value="ECO:0007669"/>
    <property type="project" value="InterPro"/>
</dbReference>
<dbReference type="Proteomes" id="UP000001784">
    <property type="component" value="Chromosome"/>
</dbReference>
<dbReference type="InterPro" id="IPR001789">
    <property type="entry name" value="Sig_transdc_resp-reg_receiver"/>
</dbReference>
<proteinExistence type="predicted"/>
<dbReference type="SUPFAM" id="SSF52172">
    <property type="entry name" value="CheY-like"/>
    <property type="match status" value="1"/>
</dbReference>
<dbReference type="SMART" id="SM00448">
    <property type="entry name" value="REC"/>
    <property type="match status" value="1"/>
</dbReference>
<evidence type="ECO:0000259" key="2">
    <source>
        <dbReference type="PROSITE" id="PS50110"/>
    </source>
</evidence>
<feature type="modified residue" description="4-aspartylphosphate" evidence="1">
    <location>
        <position position="70"/>
    </location>
</feature>
<evidence type="ECO:0000313" key="3">
    <source>
        <dbReference type="EMBL" id="ABK17137.1"/>
    </source>
</evidence>
<keyword evidence="4" id="KW-1185">Reference proteome</keyword>
<dbReference type="eggNOG" id="COG0784">
    <property type="taxonomic scope" value="Bacteria"/>
</dbReference>
<dbReference type="OrthoDB" id="9793549at2"/>
<feature type="domain" description="Response regulatory" evidence="2">
    <location>
        <begin position="9"/>
        <end position="137"/>
    </location>
</feature>
<organism evidence="3 4">
    <name type="scientific">Syntrophobacter fumaroxidans (strain DSM 10017 / MPOB)</name>
    <dbReference type="NCBI Taxonomy" id="335543"/>
    <lineage>
        <taxon>Bacteria</taxon>
        <taxon>Pseudomonadati</taxon>
        <taxon>Thermodesulfobacteriota</taxon>
        <taxon>Syntrophobacteria</taxon>
        <taxon>Syntrophobacterales</taxon>
        <taxon>Syntrophobacteraceae</taxon>
        <taxon>Syntrophobacter</taxon>
    </lineage>
</organism>
<dbReference type="InterPro" id="IPR052893">
    <property type="entry name" value="TCS_response_regulator"/>
</dbReference>
<dbReference type="PANTHER" id="PTHR44520:SF2">
    <property type="entry name" value="RESPONSE REGULATOR RCP1"/>
    <property type="match status" value="1"/>
</dbReference>
<dbReference type="HOGENOM" id="CLU_000445_69_17_7"/>
<dbReference type="AlphaFoldDB" id="A0LI85"/>
<dbReference type="EMBL" id="CP000478">
    <property type="protein sequence ID" value="ABK17137.1"/>
    <property type="molecule type" value="Genomic_DNA"/>
</dbReference>
<dbReference type="InterPro" id="IPR011006">
    <property type="entry name" value="CheY-like_superfamily"/>
</dbReference>